<comment type="subcellular location">
    <subcellularLocation>
        <location evidence="1">Cell outer membrane</location>
    </subcellularLocation>
</comment>
<reference evidence="8 11" key="3">
    <citation type="submission" date="2018-07" db="EMBL/GenBank/DDBJ databases">
        <title>Leeuwenhoekiella genomics.</title>
        <authorList>
            <person name="Tahon G."/>
            <person name="Willems A."/>
        </authorList>
    </citation>
    <scope>NUCLEOTIDE SEQUENCE [LARGE SCALE GENOMIC DNA]</scope>
    <source>
        <strain evidence="8 11">LMG 24856</strain>
    </source>
</reference>
<evidence type="ECO:0000313" key="10">
    <source>
        <dbReference type="Proteomes" id="UP000184240"/>
    </source>
</evidence>
<dbReference type="InterPro" id="IPR033985">
    <property type="entry name" value="SusD-like_N"/>
</dbReference>
<keyword evidence="5" id="KW-0998">Cell outer membrane</keyword>
<dbReference type="EMBL" id="QOVN01000001">
    <property type="protein sequence ID" value="RXG31481.1"/>
    <property type="molecule type" value="Genomic_DNA"/>
</dbReference>
<protein>
    <submittedName>
        <fullName evidence="8">Outer membrane starch-binding protein</fullName>
    </submittedName>
    <submittedName>
        <fullName evidence="9">Starch-binding associating with outer membrane</fullName>
    </submittedName>
</protein>
<evidence type="ECO:0000313" key="9">
    <source>
        <dbReference type="EMBL" id="SHH89905.1"/>
    </source>
</evidence>
<dbReference type="InterPro" id="IPR012944">
    <property type="entry name" value="SusD_RagB_dom"/>
</dbReference>
<dbReference type="Proteomes" id="UP000290037">
    <property type="component" value="Unassembled WGS sequence"/>
</dbReference>
<feature type="domain" description="RagB/SusD" evidence="6">
    <location>
        <begin position="341"/>
        <end position="468"/>
    </location>
</feature>
<name>A0A1M5WQK6_9FLAO</name>
<evidence type="ECO:0000256" key="2">
    <source>
        <dbReference type="ARBA" id="ARBA00006275"/>
    </source>
</evidence>
<evidence type="ECO:0000256" key="4">
    <source>
        <dbReference type="ARBA" id="ARBA00023136"/>
    </source>
</evidence>
<feature type="domain" description="SusD-like N-terminal" evidence="7">
    <location>
        <begin position="98"/>
        <end position="228"/>
    </location>
</feature>
<keyword evidence="11" id="KW-1185">Reference proteome</keyword>
<dbReference type="Pfam" id="PF14322">
    <property type="entry name" value="SusD-like_3"/>
    <property type="match status" value="1"/>
</dbReference>
<keyword evidence="3" id="KW-0732">Signal</keyword>
<dbReference type="Gene3D" id="1.25.40.390">
    <property type="match status" value="1"/>
</dbReference>
<dbReference type="InterPro" id="IPR011990">
    <property type="entry name" value="TPR-like_helical_dom_sf"/>
</dbReference>
<gene>
    <name evidence="8" type="ORF">DSM01_622</name>
    <name evidence="9" type="ORF">SAMN04487999_1330</name>
</gene>
<dbReference type="Proteomes" id="UP000184240">
    <property type="component" value="Unassembled WGS sequence"/>
</dbReference>
<dbReference type="PROSITE" id="PS51257">
    <property type="entry name" value="PROKAR_LIPOPROTEIN"/>
    <property type="match status" value="1"/>
</dbReference>
<dbReference type="GO" id="GO:0009279">
    <property type="term" value="C:cell outer membrane"/>
    <property type="evidence" value="ECO:0007669"/>
    <property type="project" value="UniProtKB-SubCell"/>
</dbReference>
<comment type="similarity">
    <text evidence="2">Belongs to the SusD family.</text>
</comment>
<reference evidence="10" key="1">
    <citation type="submission" date="2016-11" db="EMBL/GenBank/DDBJ databases">
        <authorList>
            <person name="Varghese N."/>
            <person name="Submissions S."/>
        </authorList>
    </citation>
    <scope>NUCLEOTIDE SEQUENCE [LARGE SCALE GENOMIC DNA]</scope>
    <source>
        <strain evidence="10">DSM 19859</strain>
    </source>
</reference>
<dbReference type="STRING" id="573501.SAMN04487999_1330"/>
<accession>A0A1M5WQK6</accession>
<dbReference type="AlphaFoldDB" id="A0A1M5WQK6"/>
<sequence length="504" mass="55054">MKLKTILYPAVGILITASVLSCSKDYIELDPLGQPLVDNYYSNEDEAYSGLVAVYDIMGKQSKSFENMITMMNAGSDDHFAGGGGPSDGVGIQSFSNYTIDPATIPGSFWNDYFQGIFRANILLQKLPEVPMDDALRARFTAEAKALRGYYYFELVRLFRNVPLFTEPILTSEIYNVEQAAPEAVYAQIETDLSEAFQDLPARITDLENEAGRLTQGSVQALLGKVYLYQGKNQLAAQELSEVNGTPGGTSKYGYQLVANFEDLFNLNNTFNSESILELAATSLANVDYNVWGGGQNEGNTVNQMVGPRGYSRTAGSNAPDYAGGWSFNTVTQGLYDVLDGDPRFDATIADLKALEAAGEATYTPGNKDTGYFLKKFMPLNADKSTGGGNVELNYRQNVYIIRLADTYLLEAEALGASGARAQALLDAVRARVGLAPVPVSMDNIMLERRRELAGEGHRWFDLVRTGRAASALSDRGFTAGKNEILPIPLNELENTLIVQNPNY</sequence>
<evidence type="ECO:0000256" key="3">
    <source>
        <dbReference type="ARBA" id="ARBA00022729"/>
    </source>
</evidence>
<keyword evidence="4" id="KW-0472">Membrane</keyword>
<dbReference type="CDD" id="cd08977">
    <property type="entry name" value="SusD"/>
    <property type="match status" value="1"/>
</dbReference>
<proteinExistence type="inferred from homology"/>
<evidence type="ECO:0000256" key="5">
    <source>
        <dbReference type="ARBA" id="ARBA00023237"/>
    </source>
</evidence>
<reference evidence="9" key="2">
    <citation type="submission" date="2016-11" db="EMBL/GenBank/DDBJ databases">
        <authorList>
            <person name="Jaros S."/>
            <person name="Januszkiewicz K."/>
            <person name="Wedrychowicz H."/>
        </authorList>
    </citation>
    <scope>NUCLEOTIDE SEQUENCE [LARGE SCALE GENOMIC DNA]</scope>
    <source>
        <strain evidence="9">DSM 19859</strain>
    </source>
</reference>
<dbReference type="EMBL" id="FQXT01000002">
    <property type="protein sequence ID" value="SHH89905.1"/>
    <property type="molecule type" value="Genomic_DNA"/>
</dbReference>
<evidence type="ECO:0000259" key="7">
    <source>
        <dbReference type="Pfam" id="PF14322"/>
    </source>
</evidence>
<evidence type="ECO:0000313" key="8">
    <source>
        <dbReference type="EMBL" id="RXG31481.1"/>
    </source>
</evidence>
<dbReference type="SUPFAM" id="SSF48452">
    <property type="entry name" value="TPR-like"/>
    <property type="match status" value="1"/>
</dbReference>
<evidence type="ECO:0000259" key="6">
    <source>
        <dbReference type="Pfam" id="PF07980"/>
    </source>
</evidence>
<dbReference type="OrthoDB" id="5694214at2"/>
<dbReference type="RefSeq" id="WP_072981519.1">
    <property type="nucleotide sequence ID" value="NZ_FQXT01000002.1"/>
</dbReference>
<evidence type="ECO:0000256" key="1">
    <source>
        <dbReference type="ARBA" id="ARBA00004442"/>
    </source>
</evidence>
<dbReference type="Pfam" id="PF07980">
    <property type="entry name" value="SusD_RagB"/>
    <property type="match status" value="1"/>
</dbReference>
<evidence type="ECO:0000313" key="11">
    <source>
        <dbReference type="Proteomes" id="UP000290037"/>
    </source>
</evidence>
<organism evidence="9 10">
    <name type="scientific">Leeuwenhoekiella palythoae</name>
    <dbReference type="NCBI Taxonomy" id="573501"/>
    <lineage>
        <taxon>Bacteria</taxon>
        <taxon>Pseudomonadati</taxon>
        <taxon>Bacteroidota</taxon>
        <taxon>Flavobacteriia</taxon>
        <taxon>Flavobacteriales</taxon>
        <taxon>Flavobacteriaceae</taxon>
        <taxon>Leeuwenhoekiella</taxon>
    </lineage>
</organism>